<dbReference type="SUPFAM" id="SSF51445">
    <property type="entry name" value="(Trans)glycosidases"/>
    <property type="match status" value="1"/>
</dbReference>
<feature type="signal peptide" evidence="10">
    <location>
        <begin position="1"/>
        <end position="23"/>
    </location>
</feature>
<evidence type="ECO:0000256" key="8">
    <source>
        <dbReference type="ARBA" id="ARBA00023326"/>
    </source>
</evidence>
<evidence type="ECO:0000313" key="13">
    <source>
        <dbReference type="Proteomes" id="UP000255423"/>
    </source>
</evidence>
<feature type="domain" description="GH10" evidence="11">
    <location>
        <begin position="40"/>
        <end position="335"/>
    </location>
</feature>
<gene>
    <name evidence="12" type="ORF">SAMN05661053_0839</name>
</gene>
<evidence type="ECO:0000256" key="2">
    <source>
        <dbReference type="ARBA" id="ARBA00007495"/>
    </source>
</evidence>
<name>A0A380RWD6_FIBSU</name>
<evidence type="ECO:0000256" key="4">
    <source>
        <dbReference type="ARBA" id="ARBA00022729"/>
    </source>
</evidence>
<accession>A0A380RWD6</accession>
<dbReference type="EMBL" id="UHJL01000001">
    <property type="protein sequence ID" value="SUQ19599.1"/>
    <property type="molecule type" value="Genomic_DNA"/>
</dbReference>
<feature type="chain" id="PRO_5016648365" description="Beta-xylanase" evidence="10">
    <location>
        <begin position="24"/>
        <end position="424"/>
    </location>
</feature>
<keyword evidence="5 9" id="KW-0378">Hydrolase</keyword>
<dbReference type="PANTHER" id="PTHR31490:SF88">
    <property type="entry name" value="BETA-XYLANASE"/>
    <property type="match status" value="1"/>
</dbReference>
<evidence type="ECO:0000256" key="7">
    <source>
        <dbReference type="ARBA" id="ARBA00023295"/>
    </source>
</evidence>
<dbReference type="InterPro" id="IPR017853">
    <property type="entry name" value="GH"/>
</dbReference>
<organism evidence="12 13">
    <name type="scientific">Fibrobacter succinogenes</name>
    <name type="common">Bacteroides succinogenes</name>
    <dbReference type="NCBI Taxonomy" id="833"/>
    <lineage>
        <taxon>Bacteria</taxon>
        <taxon>Pseudomonadati</taxon>
        <taxon>Fibrobacterota</taxon>
        <taxon>Fibrobacteria</taxon>
        <taxon>Fibrobacterales</taxon>
        <taxon>Fibrobacteraceae</taxon>
        <taxon>Fibrobacter</taxon>
    </lineage>
</organism>
<dbReference type="GO" id="GO:0031176">
    <property type="term" value="F:endo-1,4-beta-xylanase activity"/>
    <property type="evidence" value="ECO:0007669"/>
    <property type="project" value="UniProtKB-EC"/>
</dbReference>
<dbReference type="InterPro" id="IPR044846">
    <property type="entry name" value="GH10"/>
</dbReference>
<evidence type="ECO:0000256" key="3">
    <source>
        <dbReference type="ARBA" id="ARBA00022651"/>
    </source>
</evidence>
<evidence type="ECO:0000259" key="11">
    <source>
        <dbReference type="PROSITE" id="PS51760"/>
    </source>
</evidence>
<keyword evidence="8 9" id="KW-0624">Polysaccharide degradation</keyword>
<dbReference type="PROSITE" id="PS51760">
    <property type="entry name" value="GH10_2"/>
    <property type="match status" value="1"/>
</dbReference>
<evidence type="ECO:0000256" key="9">
    <source>
        <dbReference type="RuleBase" id="RU361174"/>
    </source>
</evidence>
<keyword evidence="4 10" id="KW-0732">Signal</keyword>
<reference evidence="12 13" key="1">
    <citation type="submission" date="2017-08" db="EMBL/GenBank/DDBJ databases">
        <authorList>
            <person name="de Groot N.N."/>
        </authorList>
    </citation>
    <scope>NUCLEOTIDE SEQUENCE [LARGE SCALE GENOMIC DNA]</scope>
    <source>
        <strain evidence="12 13">HM2</strain>
    </source>
</reference>
<dbReference type="InterPro" id="IPR001000">
    <property type="entry name" value="GH10_dom"/>
</dbReference>
<dbReference type="EC" id="3.2.1.8" evidence="9"/>
<dbReference type="SMART" id="SM00633">
    <property type="entry name" value="Glyco_10"/>
    <property type="match status" value="1"/>
</dbReference>
<dbReference type="AlphaFoldDB" id="A0A380RWD6"/>
<dbReference type="PRINTS" id="PR00134">
    <property type="entry name" value="GLHYDRLASE10"/>
</dbReference>
<dbReference type="Pfam" id="PF00331">
    <property type="entry name" value="Glyco_hydro_10"/>
    <property type="match status" value="1"/>
</dbReference>
<dbReference type="Proteomes" id="UP000255423">
    <property type="component" value="Unassembled WGS sequence"/>
</dbReference>
<dbReference type="GO" id="GO:0045493">
    <property type="term" value="P:xylan catabolic process"/>
    <property type="evidence" value="ECO:0007669"/>
    <property type="project" value="UniProtKB-KW"/>
</dbReference>
<protein>
    <recommendedName>
        <fullName evidence="9">Beta-xylanase</fullName>
        <ecNumber evidence="9">3.2.1.8</ecNumber>
    </recommendedName>
</protein>
<dbReference type="RefSeq" id="WP_109572185.1">
    <property type="nucleotide sequence ID" value="NZ_UHJL01000001.1"/>
</dbReference>
<evidence type="ECO:0000256" key="6">
    <source>
        <dbReference type="ARBA" id="ARBA00023277"/>
    </source>
</evidence>
<evidence type="ECO:0000256" key="1">
    <source>
        <dbReference type="ARBA" id="ARBA00000681"/>
    </source>
</evidence>
<comment type="similarity">
    <text evidence="2 9">Belongs to the glycosyl hydrolase 10 (cellulase F) family.</text>
</comment>
<sequence>MCSRTLKIAFLALWGVAVSSVSALGLADGAAKFVGNIPVDGEVPSDFAKYWNQITPEYECLWVQIEATRGEFDFSKCDAIYNWAKENGVLFKFNTLVWGSRYPSWVSQLNVEETKDAITAWFDAVAEHYPDLEMIDVVTEAGRSATNQYHSGFGRGNLFIDALGGDNDGDYKFVTTAFKMARERWPKAILIYNDYNTFQWQRDVGINLINTIKKNGAPVDGYGMQGHDLMATGSSPTNCLNFNILKKYLQEIIDSTQIPLFITEYDIATLDDEIQKRCYSEQIPLFMEEEHIAGITLWGYIYGKTWASCNAREQGCSGIIRDGIDRPAMTWLKEYFNFQEDSTVRDSTIADSTIAIGSSLHLQASTLQAYDVFDLNGVRLGRLRAYTIDEAVSILKNTSDIKVQGIYMLRSVRNGTVKQVRIAR</sequence>
<keyword evidence="7 9" id="KW-0326">Glycosidase</keyword>
<proteinExistence type="inferred from homology"/>
<evidence type="ECO:0000313" key="12">
    <source>
        <dbReference type="EMBL" id="SUQ19599.1"/>
    </source>
</evidence>
<keyword evidence="6 9" id="KW-0119">Carbohydrate metabolism</keyword>
<dbReference type="Gene3D" id="3.20.20.80">
    <property type="entry name" value="Glycosidases"/>
    <property type="match status" value="1"/>
</dbReference>
<keyword evidence="3 12" id="KW-0858">Xylan degradation</keyword>
<evidence type="ECO:0000256" key="5">
    <source>
        <dbReference type="ARBA" id="ARBA00022801"/>
    </source>
</evidence>
<comment type="catalytic activity">
    <reaction evidence="1 9">
        <text>Endohydrolysis of (1-&gt;4)-beta-D-xylosidic linkages in xylans.</text>
        <dbReference type="EC" id="3.2.1.8"/>
    </reaction>
</comment>
<dbReference type="PANTHER" id="PTHR31490">
    <property type="entry name" value="GLYCOSYL HYDROLASE"/>
    <property type="match status" value="1"/>
</dbReference>
<evidence type="ECO:0000256" key="10">
    <source>
        <dbReference type="SAM" id="SignalP"/>
    </source>
</evidence>